<evidence type="ECO:0000313" key="5">
    <source>
        <dbReference type="Proteomes" id="UP000001542"/>
    </source>
</evidence>
<dbReference type="InterPro" id="IPR001487">
    <property type="entry name" value="Bromodomain"/>
</dbReference>
<dbReference type="EMBL" id="DS113212">
    <property type="protein sequence ID" value="EAY18984.1"/>
    <property type="molecule type" value="Genomic_DNA"/>
</dbReference>
<accession>A2DKK1</accession>
<feature type="domain" description="Bromo" evidence="3">
    <location>
        <begin position="20"/>
        <end position="93"/>
    </location>
</feature>
<dbReference type="PROSITE" id="PS50014">
    <property type="entry name" value="BROMODOMAIN_2"/>
    <property type="match status" value="1"/>
</dbReference>
<dbReference type="InterPro" id="IPR036427">
    <property type="entry name" value="Bromodomain-like_sf"/>
</dbReference>
<proteinExistence type="predicted"/>
<evidence type="ECO:0000256" key="2">
    <source>
        <dbReference type="PROSITE-ProRule" id="PRU00035"/>
    </source>
</evidence>
<dbReference type="Pfam" id="PF00439">
    <property type="entry name" value="Bromodomain"/>
    <property type="match status" value="1"/>
</dbReference>
<evidence type="ECO:0000256" key="1">
    <source>
        <dbReference type="ARBA" id="ARBA00023117"/>
    </source>
</evidence>
<evidence type="ECO:0000313" key="4">
    <source>
        <dbReference type="EMBL" id="EAY18984.1"/>
    </source>
</evidence>
<reference evidence="4" key="1">
    <citation type="submission" date="2006-10" db="EMBL/GenBank/DDBJ databases">
        <authorList>
            <person name="Amadeo P."/>
            <person name="Zhao Q."/>
            <person name="Wortman J."/>
            <person name="Fraser-Liggett C."/>
            <person name="Carlton J."/>
        </authorList>
    </citation>
    <scope>NUCLEOTIDE SEQUENCE</scope>
    <source>
        <strain evidence="4">G3</strain>
    </source>
</reference>
<dbReference type="OrthoDB" id="1870062at2759"/>
<evidence type="ECO:0000259" key="3">
    <source>
        <dbReference type="PROSITE" id="PS50014"/>
    </source>
</evidence>
<dbReference type="STRING" id="5722.A2DKK1"/>
<dbReference type="VEuPathDB" id="TrichDB:TVAG_246620"/>
<dbReference type="SUPFAM" id="SSF47370">
    <property type="entry name" value="Bromodomain"/>
    <property type="match status" value="1"/>
</dbReference>
<organism evidence="4 5">
    <name type="scientific">Trichomonas vaginalis (strain ATCC PRA-98 / G3)</name>
    <dbReference type="NCBI Taxonomy" id="412133"/>
    <lineage>
        <taxon>Eukaryota</taxon>
        <taxon>Metamonada</taxon>
        <taxon>Parabasalia</taxon>
        <taxon>Trichomonadida</taxon>
        <taxon>Trichomonadidae</taxon>
        <taxon>Trichomonas</taxon>
    </lineage>
</organism>
<keyword evidence="5" id="KW-1185">Reference proteome</keyword>
<dbReference type="SMART" id="SM00297">
    <property type="entry name" value="BROMO"/>
    <property type="match status" value="1"/>
</dbReference>
<name>A2DKK1_TRIV3</name>
<dbReference type="InParanoid" id="A2DKK1"/>
<sequence length="215" mass="25102">MSSSKSRWVDKCYNLIEVCRKCPLTESFNLPVEFQDPKFDEDYRSIVKTPMCIQTVKDNLSRGKYQSPKEFLADFSLIYDNCISYYSQRNGPLLVGIAKHLKKELEKEYKNRFERQSNVAYYYAQYLMILREKLTSEQNTEELTDFTKVGKAFEEPGLLLLADKLNEIITPENSAEVANIMKVEKPSSNQSVELSDLTPEQITELWKFVFKNQNK</sequence>
<dbReference type="CDD" id="cd04369">
    <property type="entry name" value="Bromodomain"/>
    <property type="match status" value="1"/>
</dbReference>
<dbReference type="KEGG" id="tva:5464514"/>
<gene>
    <name evidence="4" type="ORF">TVAG_246620</name>
</gene>
<dbReference type="AlphaFoldDB" id="A2DKK1"/>
<keyword evidence="1 2" id="KW-0103">Bromodomain</keyword>
<dbReference type="Gene3D" id="1.20.920.10">
    <property type="entry name" value="Bromodomain-like"/>
    <property type="match status" value="1"/>
</dbReference>
<dbReference type="SMR" id="A2DKK1"/>
<dbReference type="PRINTS" id="PR00503">
    <property type="entry name" value="BROMODOMAIN"/>
</dbReference>
<reference evidence="4" key="2">
    <citation type="journal article" date="2007" name="Science">
        <title>Draft genome sequence of the sexually transmitted pathogen Trichomonas vaginalis.</title>
        <authorList>
            <person name="Carlton J.M."/>
            <person name="Hirt R.P."/>
            <person name="Silva J.C."/>
            <person name="Delcher A.L."/>
            <person name="Schatz M."/>
            <person name="Zhao Q."/>
            <person name="Wortman J.R."/>
            <person name="Bidwell S.L."/>
            <person name="Alsmark U.C.M."/>
            <person name="Besteiro S."/>
            <person name="Sicheritz-Ponten T."/>
            <person name="Noel C.J."/>
            <person name="Dacks J.B."/>
            <person name="Foster P.G."/>
            <person name="Simillion C."/>
            <person name="Van de Peer Y."/>
            <person name="Miranda-Saavedra D."/>
            <person name="Barton G.J."/>
            <person name="Westrop G.D."/>
            <person name="Mueller S."/>
            <person name="Dessi D."/>
            <person name="Fiori P.L."/>
            <person name="Ren Q."/>
            <person name="Paulsen I."/>
            <person name="Zhang H."/>
            <person name="Bastida-Corcuera F.D."/>
            <person name="Simoes-Barbosa A."/>
            <person name="Brown M.T."/>
            <person name="Hayes R.D."/>
            <person name="Mukherjee M."/>
            <person name="Okumura C.Y."/>
            <person name="Schneider R."/>
            <person name="Smith A.J."/>
            <person name="Vanacova S."/>
            <person name="Villalvazo M."/>
            <person name="Haas B.J."/>
            <person name="Pertea M."/>
            <person name="Feldblyum T.V."/>
            <person name="Utterback T.R."/>
            <person name="Shu C.L."/>
            <person name="Osoegawa K."/>
            <person name="de Jong P.J."/>
            <person name="Hrdy I."/>
            <person name="Horvathova L."/>
            <person name="Zubacova Z."/>
            <person name="Dolezal P."/>
            <person name="Malik S.B."/>
            <person name="Logsdon J.M. Jr."/>
            <person name="Henze K."/>
            <person name="Gupta A."/>
            <person name="Wang C.C."/>
            <person name="Dunne R.L."/>
            <person name="Upcroft J.A."/>
            <person name="Upcroft P."/>
            <person name="White O."/>
            <person name="Salzberg S.L."/>
            <person name="Tang P."/>
            <person name="Chiu C.-H."/>
            <person name="Lee Y.-S."/>
            <person name="Embley T.M."/>
            <person name="Coombs G.H."/>
            <person name="Mottram J.C."/>
            <person name="Tachezy J."/>
            <person name="Fraser-Liggett C.M."/>
            <person name="Johnson P.J."/>
        </authorList>
    </citation>
    <scope>NUCLEOTIDE SEQUENCE [LARGE SCALE GENOMIC DNA]</scope>
    <source>
        <strain evidence="4">G3</strain>
    </source>
</reference>
<dbReference type="VEuPathDB" id="TrichDB:TVAGG3_0561410"/>
<protein>
    <submittedName>
        <fullName evidence="4">Bromodomain containing protein</fullName>
    </submittedName>
</protein>
<dbReference type="PANTHER" id="PTHR45926">
    <property type="entry name" value="OSJNBA0053K19.4 PROTEIN"/>
    <property type="match status" value="1"/>
</dbReference>
<dbReference type="Proteomes" id="UP000001542">
    <property type="component" value="Unassembled WGS sequence"/>
</dbReference>
<dbReference type="RefSeq" id="XP_001579970.1">
    <property type="nucleotide sequence ID" value="XM_001579920.1"/>
</dbReference>